<dbReference type="STRING" id="1088869.GMO_00240"/>
<dbReference type="PATRIC" id="fig|1088869.3.peg.22"/>
<name>G6XEV9_9PROT</name>
<organism evidence="1 2">
    <name type="scientific">Gluconobacter morbifer G707</name>
    <dbReference type="NCBI Taxonomy" id="1088869"/>
    <lineage>
        <taxon>Bacteria</taxon>
        <taxon>Pseudomonadati</taxon>
        <taxon>Pseudomonadota</taxon>
        <taxon>Alphaproteobacteria</taxon>
        <taxon>Acetobacterales</taxon>
        <taxon>Acetobacteraceae</taxon>
        <taxon>Gluconobacter</taxon>
    </lineage>
</organism>
<gene>
    <name evidence="1" type="ORF">GMO_00240</name>
</gene>
<dbReference type="AlphaFoldDB" id="G6XEV9"/>
<keyword evidence="2" id="KW-1185">Reference proteome</keyword>
<accession>G6XEV9</accession>
<comment type="caution">
    <text evidence="1">The sequence shown here is derived from an EMBL/GenBank/DDBJ whole genome shotgun (WGS) entry which is preliminary data.</text>
</comment>
<proteinExistence type="predicted"/>
<dbReference type="Proteomes" id="UP000004949">
    <property type="component" value="Unassembled WGS sequence"/>
</dbReference>
<dbReference type="RefSeq" id="WP_008850175.1">
    <property type="nucleotide sequence ID" value="NZ_AGQV01000001.1"/>
</dbReference>
<evidence type="ECO:0000313" key="1">
    <source>
        <dbReference type="EMBL" id="EHH68717.1"/>
    </source>
</evidence>
<reference evidence="1 2" key="1">
    <citation type="submission" date="2011-10" db="EMBL/GenBank/DDBJ databases">
        <title>Genome sequence of Gluconobacter morbifer G707, isolated from Drosophila gut.</title>
        <authorList>
            <person name="Lee W.-J."/>
            <person name="Kim E.-K."/>
        </authorList>
    </citation>
    <scope>NUCLEOTIDE SEQUENCE [LARGE SCALE GENOMIC DNA]</scope>
    <source>
        <strain evidence="1 2">G707</strain>
    </source>
</reference>
<evidence type="ECO:0000313" key="2">
    <source>
        <dbReference type="Proteomes" id="UP000004949"/>
    </source>
</evidence>
<protein>
    <submittedName>
        <fullName evidence="1">Uncharacterized protein</fullName>
    </submittedName>
</protein>
<sequence length="47" mass="5255">MTGLFSVHALHRSIRADAAVLTCFSMPVPAPTRPDQREVRFDILMEA</sequence>
<dbReference type="EMBL" id="AGQV01000001">
    <property type="protein sequence ID" value="EHH68717.1"/>
    <property type="molecule type" value="Genomic_DNA"/>
</dbReference>